<dbReference type="AlphaFoldDB" id="A0A170RZ11"/>
<sequence length="273" mass="30678">MLFKYNSDNTKQLHNAAIKCLENIKMYVTSSRCIGYTEDNGTLNVMISKDKKASLCKPQGISLYYMTCSVSEHKVAKHKEISNILKAVIRNKIVRASVDHRVTAPTADFEFYILIDESKIHMITKEHLCPVNNISTIGKIILCKPLSVSKGTYSLDLYFDEEEALKEFGGLKNAIFTRLDITPTTKKLQSTKCSHGYSQLSEEHNQHETSSTTINIKNITTEEIPLNEQGATGGIIQQPQQLTHTEAVAYGISFFNNVSVGIEKLCNKYPFMQ</sequence>
<proteinExistence type="predicted"/>
<comment type="caution">
    <text evidence="1">The sequence shown here is derived from an EMBL/GenBank/DDBJ whole genome shotgun (WGS) entry which is preliminary data.</text>
</comment>
<dbReference type="Proteomes" id="UP000092677">
    <property type="component" value="Unassembled WGS sequence"/>
</dbReference>
<evidence type="ECO:0000313" key="1">
    <source>
        <dbReference type="EMBL" id="GAT77414.1"/>
    </source>
</evidence>
<dbReference type="RefSeq" id="WP_065432716.1">
    <property type="nucleotide sequence ID" value="NZ_BDDL01000072.1"/>
</dbReference>
<protein>
    <recommendedName>
        <fullName evidence="3">DUF3023 domain-containing protein</fullName>
    </recommendedName>
</protein>
<dbReference type="EMBL" id="BDDL01000072">
    <property type="protein sequence ID" value="GAT77414.1"/>
    <property type="molecule type" value="Genomic_DNA"/>
</dbReference>
<evidence type="ECO:0008006" key="3">
    <source>
        <dbReference type="Google" id="ProtNLM"/>
    </source>
</evidence>
<evidence type="ECO:0000313" key="2">
    <source>
        <dbReference type="Proteomes" id="UP000092677"/>
    </source>
</evidence>
<accession>A0A170RZ11</accession>
<gene>
    <name evidence="1" type="ORF">EHRUM2_06370</name>
</gene>
<reference evidence="2" key="1">
    <citation type="submission" date="2016-05" db="EMBL/GenBank/DDBJ databases">
        <title>Draft genome sequences of four strains of Ehrlichia ruminantium, a tick-borne pathogen of ruminants, isolated from Zimbabwe, The Gambia and Ghana.</title>
        <authorList>
            <person name="Nakao R."/>
            <person name="Jongejan F."/>
            <person name="Sugimoto C."/>
        </authorList>
    </citation>
    <scope>NUCLEOTIDE SEQUENCE [LARGE SCALE GENOMIC DNA]</scope>
    <source>
        <strain evidence="2">Kerr Seringe</strain>
    </source>
</reference>
<dbReference type="InterPro" id="IPR021387">
    <property type="entry name" value="DUF3023"/>
</dbReference>
<dbReference type="Pfam" id="PF11224">
    <property type="entry name" value="DUF3023"/>
    <property type="match status" value="1"/>
</dbReference>
<organism evidence="1 2">
    <name type="scientific">Ehrlichia ruminantium</name>
    <name type="common">heartwater rickettsia</name>
    <name type="synonym">Cowdria ruminantium</name>
    <dbReference type="NCBI Taxonomy" id="779"/>
    <lineage>
        <taxon>Bacteria</taxon>
        <taxon>Pseudomonadati</taxon>
        <taxon>Pseudomonadota</taxon>
        <taxon>Alphaproteobacteria</taxon>
        <taxon>Rickettsiales</taxon>
        <taxon>Anaplasmataceae</taxon>
        <taxon>Ehrlichia</taxon>
    </lineage>
</organism>
<name>A0A170RZ11_EHRRU</name>